<dbReference type="eggNOG" id="COG0601">
    <property type="taxonomic scope" value="Bacteria"/>
</dbReference>
<comment type="similarity">
    <text evidence="7">Belongs to the binding-protein-dependent transport system permease family.</text>
</comment>
<evidence type="ECO:0000256" key="3">
    <source>
        <dbReference type="ARBA" id="ARBA00022475"/>
    </source>
</evidence>
<accession>D1CH52</accession>
<evidence type="ECO:0000313" key="10">
    <source>
        <dbReference type="Proteomes" id="UP000000323"/>
    </source>
</evidence>
<feature type="transmembrane region" description="Helical" evidence="7">
    <location>
        <begin position="15"/>
        <end position="40"/>
    </location>
</feature>
<dbReference type="STRING" id="525904.Tter_2172"/>
<dbReference type="GO" id="GO:0055085">
    <property type="term" value="P:transmembrane transport"/>
    <property type="evidence" value="ECO:0007669"/>
    <property type="project" value="InterPro"/>
</dbReference>
<evidence type="ECO:0000313" key="9">
    <source>
        <dbReference type="EMBL" id="ACZ43073.1"/>
    </source>
</evidence>
<dbReference type="PROSITE" id="PS50928">
    <property type="entry name" value="ABC_TM1"/>
    <property type="match status" value="1"/>
</dbReference>
<keyword evidence="10" id="KW-1185">Reference proteome</keyword>
<evidence type="ECO:0000256" key="1">
    <source>
        <dbReference type="ARBA" id="ARBA00004651"/>
    </source>
</evidence>
<dbReference type="AlphaFoldDB" id="D1CH52"/>
<dbReference type="Gene3D" id="1.10.3720.10">
    <property type="entry name" value="MetI-like"/>
    <property type="match status" value="1"/>
</dbReference>
<evidence type="ECO:0000259" key="8">
    <source>
        <dbReference type="PROSITE" id="PS50928"/>
    </source>
</evidence>
<dbReference type="SUPFAM" id="SSF161098">
    <property type="entry name" value="MetI-like"/>
    <property type="match status" value="1"/>
</dbReference>
<keyword evidence="6 7" id="KW-0472">Membrane</keyword>
<dbReference type="PANTHER" id="PTHR30465:SF74">
    <property type="entry name" value="OLIGOPEPTIDE TRANSPORT SYSTEM PERMEASE PROTEIN OPPB"/>
    <property type="match status" value="1"/>
</dbReference>
<organism evidence="9 10">
    <name type="scientific">Thermobaculum terrenum (strain ATCC BAA-798 / CCMEE 7001 / YNP1)</name>
    <dbReference type="NCBI Taxonomy" id="525904"/>
    <lineage>
        <taxon>Bacteria</taxon>
        <taxon>Bacillati</taxon>
        <taxon>Chloroflexota</taxon>
        <taxon>Chloroflexia</taxon>
        <taxon>Candidatus Thermobaculales</taxon>
        <taxon>Candidatus Thermobaculaceae</taxon>
        <taxon>Thermobaculum</taxon>
    </lineage>
</organism>
<evidence type="ECO:0000256" key="4">
    <source>
        <dbReference type="ARBA" id="ARBA00022692"/>
    </source>
</evidence>
<comment type="subcellular location">
    <subcellularLocation>
        <location evidence="1 7">Cell membrane</location>
        <topology evidence="1 7">Multi-pass membrane protein</topology>
    </subcellularLocation>
</comment>
<evidence type="ECO:0000256" key="5">
    <source>
        <dbReference type="ARBA" id="ARBA00022989"/>
    </source>
</evidence>
<evidence type="ECO:0000256" key="6">
    <source>
        <dbReference type="ARBA" id="ARBA00023136"/>
    </source>
</evidence>
<protein>
    <submittedName>
        <fullName evidence="9">Binding-protein-dependent transport systems inner membrane component</fullName>
    </submittedName>
</protein>
<dbReference type="InterPro" id="IPR000515">
    <property type="entry name" value="MetI-like"/>
</dbReference>
<feature type="transmembrane region" description="Helical" evidence="7">
    <location>
        <begin position="281"/>
        <end position="302"/>
    </location>
</feature>
<dbReference type="Pfam" id="PF00528">
    <property type="entry name" value="BPD_transp_1"/>
    <property type="match status" value="1"/>
</dbReference>
<feature type="transmembrane region" description="Helical" evidence="7">
    <location>
        <begin position="233"/>
        <end position="254"/>
    </location>
</feature>
<evidence type="ECO:0000256" key="7">
    <source>
        <dbReference type="RuleBase" id="RU363032"/>
    </source>
</evidence>
<feature type="domain" description="ABC transmembrane type-1" evidence="8">
    <location>
        <begin position="105"/>
        <end position="302"/>
    </location>
</feature>
<dbReference type="Proteomes" id="UP000000323">
    <property type="component" value="Chromosome 2"/>
</dbReference>
<proteinExistence type="inferred from homology"/>
<evidence type="ECO:0000256" key="2">
    <source>
        <dbReference type="ARBA" id="ARBA00022448"/>
    </source>
</evidence>
<dbReference type="RefSeq" id="WP_012876104.1">
    <property type="nucleotide sequence ID" value="NC_013526.1"/>
</dbReference>
<dbReference type="GO" id="GO:0005886">
    <property type="term" value="C:plasma membrane"/>
    <property type="evidence" value="ECO:0007669"/>
    <property type="project" value="UniProtKB-SubCell"/>
</dbReference>
<dbReference type="EMBL" id="CP001826">
    <property type="protein sequence ID" value="ACZ43073.1"/>
    <property type="molecule type" value="Genomic_DNA"/>
</dbReference>
<feature type="transmembrane region" description="Helical" evidence="7">
    <location>
        <begin position="144"/>
        <end position="171"/>
    </location>
</feature>
<keyword evidence="5 7" id="KW-1133">Transmembrane helix</keyword>
<feature type="transmembrane region" description="Helical" evidence="7">
    <location>
        <begin position="111"/>
        <end position="132"/>
    </location>
</feature>
<dbReference type="PANTHER" id="PTHR30465">
    <property type="entry name" value="INNER MEMBRANE ABC TRANSPORTER"/>
    <property type="match status" value="1"/>
</dbReference>
<dbReference type="KEGG" id="ttr:Tter_2172"/>
<reference evidence="10" key="1">
    <citation type="journal article" date="2010" name="Stand. Genomic Sci.">
        <title>Complete genome sequence of 'Thermobaculum terrenum' type strain (YNP1).</title>
        <authorList>
            <person name="Kiss H."/>
            <person name="Cleland D."/>
            <person name="Lapidus A."/>
            <person name="Lucas S."/>
            <person name="Glavina Del Rio T."/>
            <person name="Nolan M."/>
            <person name="Tice H."/>
            <person name="Han C."/>
            <person name="Goodwin L."/>
            <person name="Pitluck S."/>
            <person name="Liolios K."/>
            <person name="Ivanova N."/>
            <person name="Mavromatis K."/>
            <person name="Ovchinnikova G."/>
            <person name="Pati A."/>
            <person name="Chen A."/>
            <person name="Palaniappan K."/>
            <person name="Land M."/>
            <person name="Hauser L."/>
            <person name="Chang Y."/>
            <person name="Jeffries C."/>
            <person name="Lu M."/>
            <person name="Brettin T."/>
            <person name="Detter J."/>
            <person name="Goker M."/>
            <person name="Tindall B."/>
            <person name="Beck B."/>
            <person name="McDermott T."/>
            <person name="Woyke T."/>
            <person name="Bristow J."/>
            <person name="Eisen J."/>
            <person name="Markowitz V."/>
            <person name="Hugenholtz P."/>
            <person name="Kyrpides N."/>
            <person name="Klenk H."/>
            <person name="Cheng J."/>
        </authorList>
    </citation>
    <scope>NUCLEOTIDE SEQUENCE [LARGE SCALE GENOMIC DNA]</scope>
    <source>
        <strain evidence="10">ATCC BAA-798 / YNP1</strain>
    </source>
</reference>
<gene>
    <name evidence="9" type="ordered locus">Tter_2172</name>
</gene>
<dbReference type="InterPro" id="IPR035906">
    <property type="entry name" value="MetI-like_sf"/>
</dbReference>
<keyword evidence="4 7" id="KW-0812">Transmembrane</keyword>
<name>D1CH52_THET1</name>
<dbReference type="OrthoDB" id="9805855at2"/>
<sequence>MAGGGALLGYIIRRLLWGVLTLWLTVTLTFFTLGITFRLASGSSLLEVLRGQVSSVGPSQGGPAYELQGSPLRQYAAFLWGTGRLDWGDSVSQGAPVRQVLLERFPVTGKIGLISFALAVMLGVPLGIYAAVRGGVVDFAISWTSAFVYSFPSPVLMTLLLALSVYTIGIFPVGMAGADWRGYLLPCLVLGLSAGGYIARITRASVADELHRDYVRTARAKGLRKLLIYRRHVLRNALGPVLAALGPTLGLLLAGSFPVEYAYEIYGTGRLLLDGFAQQDFPLILGGVTLYTVLVLGSNLLWEVVASLIDPRLRAGG</sequence>
<dbReference type="HOGENOM" id="CLU_036879_1_2_0"/>
<keyword evidence="2 7" id="KW-0813">Transport</keyword>
<keyword evidence="3" id="KW-1003">Cell membrane</keyword>
<dbReference type="CDD" id="cd06261">
    <property type="entry name" value="TM_PBP2"/>
    <property type="match status" value="1"/>
</dbReference>